<dbReference type="EMBL" id="VOSC01000033">
    <property type="protein sequence ID" value="TXE06050.1"/>
    <property type="molecule type" value="Genomic_DNA"/>
</dbReference>
<accession>A0A5C7AB74</accession>
<proteinExistence type="predicted"/>
<comment type="caution">
    <text evidence="2">The sequence shown here is derived from an EMBL/GenBank/DDBJ whole genome shotgun (WGS) entry which is preliminary data.</text>
</comment>
<dbReference type="Proteomes" id="UP000321790">
    <property type="component" value="Unassembled WGS sequence"/>
</dbReference>
<evidence type="ECO:0000256" key="1">
    <source>
        <dbReference type="SAM" id="SignalP"/>
    </source>
</evidence>
<keyword evidence="3" id="KW-1185">Reference proteome</keyword>
<dbReference type="InterPro" id="IPR025396">
    <property type="entry name" value="DUF4302"/>
</dbReference>
<name>A0A5C7AB74_9FLAO</name>
<protein>
    <submittedName>
        <fullName evidence="2">DUF4302 domain-containing protein</fullName>
    </submittedName>
</protein>
<organism evidence="2 3">
    <name type="scientific">Seonamhaeicola algicola</name>
    <dbReference type="NCBI Taxonomy" id="1719036"/>
    <lineage>
        <taxon>Bacteria</taxon>
        <taxon>Pseudomonadati</taxon>
        <taxon>Bacteroidota</taxon>
        <taxon>Flavobacteriia</taxon>
        <taxon>Flavobacteriales</taxon>
        <taxon>Flavobacteriaceae</taxon>
    </lineage>
</organism>
<reference evidence="3" key="1">
    <citation type="submission" date="2019-08" db="EMBL/GenBank/DDBJ databases">
        <title>Seonamhaeicola sediminis sp. nov., isolated from marine sediment.</title>
        <authorList>
            <person name="Cao W.R."/>
        </authorList>
    </citation>
    <scope>NUCLEOTIDE SEQUENCE [LARGE SCALE GENOMIC DNA]</scope>
    <source>
        <strain evidence="3">Gy8</strain>
    </source>
</reference>
<keyword evidence="1" id="KW-0732">Signal</keyword>
<dbReference type="PROSITE" id="PS51257">
    <property type="entry name" value="PROKAR_LIPOPROTEIN"/>
    <property type="match status" value="1"/>
</dbReference>
<feature type="signal peptide" evidence="1">
    <location>
        <begin position="1"/>
        <end position="23"/>
    </location>
</feature>
<gene>
    <name evidence="2" type="ORF">FUA26_13795</name>
</gene>
<evidence type="ECO:0000313" key="3">
    <source>
        <dbReference type="Proteomes" id="UP000321790"/>
    </source>
</evidence>
<sequence>MKKINIKKYGLLIVLLLALFSCSNDDTTELFDTAPAERLAQRNSELLNLLTSESQGYKATYFTKNDEFGGFTFYMKFNENGTVDMTSDFNSETEIQTSSFDVRFGTTNELIFTTRNHIQKVSDPLFDGLIATGYKGTSVFQYFNFEDGKIIFKDVRNRNTSSLVLEPTGFTNFEAESVQKAEASLAQRQNILPKPTSSVFQILRIENGGGVSNFNLNYDSLRHYAKPTLTSDSGEVSELAFGMLFTETGLILSPALEFEGQTYEEFTYDVASNSYISTVNGTTATILFADWPAYISPNIFNIAQLDGGAPIFLYRPSLGANSLTSVGHDAIIDGLNDFLGGFGISVFDYIFFFDFDDNGQICEGQFRLRFNGFPDLNYCFSAATINDDRTFNVTFQGPLDQDSLDFQFLAQDLIDFFNSSNGMVGELHGGFETDSARFSNLSVSFASLDSPNLRVYGLFF</sequence>
<feature type="chain" id="PRO_5022866519" evidence="1">
    <location>
        <begin position="24"/>
        <end position="460"/>
    </location>
</feature>
<dbReference type="RefSeq" id="WP_147137335.1">
    <property type="nucleotide sequence ID" value="NZ_VOSC01000033.1"/>
</dbReference>
<dbReference type="AlphaFoldDB" id="A0A5C7AB74"/>
<evidence type="ECO:0000313" key="2">
    <source>
        <dbReference type="EMBL" id="TXE06050.1"/>
    </source>
</evidence>
<dbReference type="OrthoDB" id="1150854at2"/>
<dbReference type="Pfam" id="PF14135">
    <property type="entry name" value="DUF4302"/>
    <property type="match status" value="1"/>
</dbReference>